<dbReference type="OrthoDB" id="9805563at2"/>
<dbReference type="GO" id="GO:0005886">
    <property type="term" value="C:plasma membrane"/>
    <property type="evidence" value="ECO:0007669"/>
    <property type="project" value="UniProtKB-SubCell"/>
</dbReference>
<feature type="transmembrane region" description="Helical" evidence="8">
    <location>
        <begin position="162"/>
        <end position="187"/>
    </location>
</feature>
<feature type="transmembrane region" description="Helical" evidence="8">
    <location>
        <begin position="233"/>
        <end position="251"/>
    </location>
</feature>
<accession>A0A512E0M8</accession>
<sequence length="309" mass="31871">MKQSLAAFAALVPIFALILLGYCLRRYRIVPDEFWAPMEKLTYFIFFPLLLLDNLSKANLGDLSVLPMALALMSAILAVTLGLYLLRRRLNLAGPAFSSVFQGSVRPNTFVGLAAASALFGVPGVTLFAIGLASVVPLVNVLCVVVLSRYGTGQSNGPSVKAAVFGILRNPIILGVAAGALLNLSGIGKPPVIGPICEILGAAATPLGLLAVGAGLDIPAVRSAGRALLQSSAIKLLIVPGLTALFCAVYGVHGLTLTIAVLFNALPAAASSYVLARQMGGDSSLMAGLITAQTVLALPSIPFALMMFG</sequence>
<name>A0A512E0M8_9PROT</name>
<evidence type="ECO:0000313" key="9">
    <source>
        <dbReference type="EMBL" id="GEO42293.1"/>
    </source>
</evidence>
<proteinExistence type="inferred from homology"/>
<evidence type="ECO:0000256" key="2">
    <source>
        <dbReference type="ARBA" id="ARBA00010145"/>
    </source>
</evidence>
<dbReference type="RefSeq" id="WP_044435498.1">
    <property type="nucleotide sequence ID" value="NZ_BJYZ01000038.1"/>
</dbReference>
<evidence type="ECO:0000256" key="5">
    <source>
        <dbReference type="ARBA" id="ARBA00022692"/>
    </source>
</evidence>
<dbReference type="Gene3D" id="1.20.1530.20">
    <property type="match status" value="1"/>
</dbReference>
<keyword evidence="3" id="KW-0813">Transport</keyword>
<dbReference type="Proteomes" id="UP000321523">
    <property type="component" value="Unassembled WGS sequence"/>
</dbReference>
<dbReference type="InterPro" id="IPR038770">
    <property type="entry name" value="Na+/solute_symporter_sf"/>
</dbReference>
<evidence type="ECO:0000313" key="10">
    <source>
        <dbReference type="Proteomes" id="UP000321523"/>
    </source>
</evidence>
<evidence type="ECO:0000256" key="1">
    <source>
        <dbReference type="ARBA" id="ARBA00004651"/>
    </source>
</evidence>
<comment type="similarity">
    <text evidence="2">Belongs to the auxin efflux carrier (TC 2.A.69) family.</text>
</comment>
<keyword evidence="4" id="KW-1003">Cell membrane</keyword>
<keyword evidence="6 8" id="KW-1133">Transmembrane helix</keyword>
<feature type="transmembrane region" description="Helical" evidence="8">
    <location>
        <begin position="257"/>
        <end position="276"/>
    </location>
</feature>
<protein>
    <submittedName>
        <fullName evidence="9">Transporter</fullName>
    </submittedName>
</protein>
<dbReference type="InterPro" id="IPR004776">
    <property type="entry name" value="Mem_transp_PIN-like"/>
</dbReference>
<reference evidence="9 10" key="1">
    <citation type="submission" date="2019-07" db="EMBL/GenBank/DDBJ databases">
        <title>Whole genome shotgun sequence of Skermanella aerolata NBRC 106429.</title>
        <authorList>
            <person name="Hosoyama A."/>
            <person name="Uohara A."/>
            <person name="Ohji S."/>
            <person name="Ichikawa N."/>
        </authorList>
    </citation>
    <scope>NUCLEOTIDE SEQUENCE [LARGE SCALE GENOMIC DNA]</scope>
    <source>
        <strain evidence="9 10">NBRC 106429</strain>
    </source>
</reference>
<keyword evidence="10" id="KW-1185">Reference proteome</keyword>
<keyword evidence="5 8" id="KW-0812">Transmembrane</keyword>
<feature type="transmembrane region" description="Helical" evidence="8">
    <location>
        <begin position="199"/>
        <end position="221"/>
    </location>
</feature>
<evidence type="ECO:0000256" key="6">
    <source>
        <dbReference type="ARBA" id="ARBA00022989"/>
    </source>
</evidence>
<evidence type="ECO:0000256" key="8">
    <source>
        <dbReference type="SAM" id="Phobius"/>
    </source>
</evidence>
<dbReference type="PANTHER" id="PTHR36838">
    <property type="entry name" value="AUXIN EFFLUX CARRIER FAMILY PROTEIN"/>
    <property type="match status" value="1"/>
</dbReference>
<feature type="transmembrane region" description="Helical" evidence="8">
    <location>
        <begin position="64"/>
        <end position="85"/>
    </location>
</feature>
<dbReference type="PANTHER" id="PTHR36838:SF4">
    <property type="entry name" value="AUXIN EFFLUX CARRIER FAMILY PROTEIN"/>
    <property type="match status" value="1"/>
</dbReference>
<keyword evidence="7 8" id="KW-0472">Membrane</keyword>
<comment type="caution">
    <text evidence="9">The sequence shown here is derived from an EMBL/GenBank/DDBJ whole genome shotgun (WGS) entry which is preliminary data.</text>
</comment>
<feature type="transmembrane region" description="Helical" evidence="8">
    <location>
        <begin position="6"/>
        <end position="22"/>
    </location>
</feature>
<dbReference type="AlphaFoldDB" id="A0A512E0M8"/>
<gene>
    <name evidence="9" type="ORF">SAE02_64410</name>
</gene>
<feature type="transmembrane region" description="Helical" evidence="8">
    <location>
        <begin position="128"/>
        <end position="150"/>
    </location>
</feature>
<comment type="subcellular location">
    <subcellularLocation>
        <location evidence="1">Cell membrane</location>
        <topology evidence="1">Multi-pass membrane protein</topology>
    </subcellularLocation>
</comment>
<feature type="transmembrane region" description="Helical" evidence="8">
    <location>
        <begin position="288"/>
        <end position="308"/>
    </location>
</feature>
<dbReference type="GO" id="GO:0055085">
    <property type="term" value="P:transmembrane transport"/>
    <property type="evidence" value="ECO:0007669"/>
    <property type="project" value="InterPro"/>
</dbReference>
<dbReference type="EMBL" id="BJYZ01000038">
    <property type="protein sequence ID" value="GEO42293.1"/>
    <property type="molecule type" value="Genomic_DNA"/>
</dbReference>
<evidence type="ECO:0000256" key="7">
    <source>
        <dbReference type="ARBA" id="ARBA00023136"/>
    </source>
</evidence>
<dbReference type="Pfam" id="PF03547">
    <property type="entry name" value="Mem_trans"/>
    <property type="match status" value="2"/>
</dbReference>
<evidence type="ECO:0000256" key="3">
    <source>
        <dbReference type="ARBA" id="ARBA00022448"/>
    </source>
</evidence>
<organism evidence="9 10">
    <name type="scientific">Skermanella aerolata</name>
    <dbReference type="NCBI Taxonomy" id="393310"/>
    <lineage>
        <taxon>Bacteria</taxon>
        <taxon>Pseudomonadati</taxon>
        <taxon>Pseudomonadota</taxon>
        <taxon>Alphaproteobacteria</taxon>
        <taxon>Rhodospirillales</taxon>
        <taxon>Azospirillaceae</taxon>
        <taxon>Skermanella</taxon>
    </lineage>
</organism>
<evidence type="ECO:0000256" key="4">
    <source>
        <dbReference type="ARBA" id="ARBA00022475"/>
    </source>
</evidence>